<keyword evidence="2" id="KW-1185">Reference proteome</keyword>
<evidence type="ECO:0000313" key="2">
    <source>
        <dbReference type="Proteomes" id="UP000735302"/>
    </source>
</evidence>
<evidence type="ECO:0000313" key="1">
    <source>
        <dbReference type="EMBL" id="GFO22418.1"/>
    </source>
</evidence>
<dbReference type="AlphaFoldDB" id="A0AAV4BS25"/>
<sequence length="78" mass="8984">MCFLSTLKKVLRFQNQLARTQIKENAGTYLKKELCQGQVKNFVLWHRMGAIVKLPVHQLQPGGSEELLNAFNHLKNFS</sequence>
<accession>A0AAV4BS25</accession>
<dbReference type="EMBL" id="BLXT01005385">
    <property type="protein sequence ID" value="GFO22418.1"/>
    <property type="molecule type" value="Genomic_DNA"/>
</dbReference>
<protein>
    <submittedName>
        <fullName evidence="1">Uncharacterized protein</fullName>
    </submittedName>
</protein>
<organism evidence="1 2">
    <name type="scientific">Plakobranchus ocellatus</name>
    <dbReference type="NCBI Taxonomy" id="259542"/>
    <lineage>
        <taxon>Eukaryota</taxon>
        <taxon>Metazoa</taxon>
        <taxon>Spiralia</taxon>
        <taxon>Lophotrochozoa</taxon>
        <taxon>Mollusca</taxon>
        <taxon>Gastropoda</taxon>
        <taxon>Heterobranchia</taxon>
        <taxon>Euthyneura</taxon>
        <taxon>Panpulmonata</taxon>
        <taxon>Sacoglossa</taxon>
        <taxon>Placobranchoidea</taxon>
        <taxon>Plakobranchidae</taxon>
        <taxon>Plakobranchus</taxon>
    </lineage>
</organism>
<reference evidence="1 2" key="1">
    <citation type="journal article" date="2021" name="Elife">
        <title>Chloroplast acquisition without the gene transfer in kleptoplastic sea slugs, Plakobranchus ocellatus.</title>
        <authorList>
            <person name="Maeda T."/>
            <person name="Takahashi S."/>
            <person name="Yoshida T."/>
            <person name="Shimamura S."/>
            <person name="Takaki Y."/>
            <person name="Nagai Y."/>
            <person name="Toyoda A."/>
            <person name="Suzuki Y."/>
            <person name="Arimoto A."/>
            <person name="Ishii H."/>
            <person name="Satoh N."/>
            <person name="Nishiyama T."/>
            <person name="Hasebe M."/>
            <person name="Maruyama T."/>
            <person name="Minagawa J."/>
            <person name="Obokata J."/>
            <person name="Shigenobu S."/>
        </authorList>
    </citation>
    <scope>NUCLEOTIDE SEQUENCE [LARGE SCALE GENOMIC DNA]</scope>
</reference>
<dbReference type="Proteomes" id="UP000735302">
    <property type="component" value="Unassembled WGS sequence"/>
</dbReference>
<comment type="caution">
    <text evidence="1">The sequence shown here is derived from an EMBL/GenBank/DDBJ whole genome shotgun (WGS) entry which is preliminary data.</text>
</comment>
<proteinExistence type="predicted"/>
<gene>
    <name evidence="1" type="ORF">PoB_004892300</name>
</gene>
<name>A0AAV4BS25_9GAST</name>